<sequence length="92" mass="10826">MITSFAHKGLRELFQTGQSSKVRQDLQKRCLQILDALHHAETLDDLKLPGLRLHPDSRFKPVRWRVDVNGPWRITFEWQDGEARKVDLVQDH</sequence>
<proteinExistence type="predicted"/>
<comment type="caution">
    <text evidence="1">The sequence shown here is derived from an EMBL/GenBank/DDBJ whole genome shotgun (WGS) entry which is preliminary data.</text>
</comment>
<evidence type="ECO:0000313" key="2">
    <source>
        <dbReference type="Proteomes" id="UP000570514"/>
    </source>
</evidence>
<dbReference type="AlphaFoldDB" id="A0A846N0G9"/>
<dbReference type="RefSeq" id="WP_167082831.1">
    <property type="nucleotide sequence ID" value="NZ_BAAADC010000001.1"/>
</dbReference>
<dbReference type="InterPro" id="IPR007711">
    <property type="entry name" value="HigB-1"/>
</dbReference>
<dbReference type="SUPFAM" id="SSF143011">
    <property type="entry name" value="RelE-like"/>
    <property type="match status" value="1"/>
</dbReference>
<dbReference type="Proteomes" id="UP000570514">
    <property type="component" value="Unassembled WGS sequence"/>
</dbReference>
<keyword evidence="2" id="KW-1185">Reference proteome</keyword>
<evidence type="ECO:0000313" key="1">
    <source>
        <dbReference type="EMBL" id="NIK88680.1"/>
    </source>
</evidence>
<name>A0A846N0G9_9PROT</name>
<gene>
    <name evidence="1" type="ORF">FHS83_001998</name>
</gene>
<accession>A0A846N0G9</accession>
<dbReference type="Gene3D" id="3.30.2310.20">
    <property type="entry name" value="RelE-like"/>
    <property type="match status" value="1"/>
</dbReference>
<dbReference type="InterPro" id="IPR035093">
    <property type="entry name" value="RelE/ParE_toxin_dom_sf"/>
</dbReference>
<dbReference type="PANTHER" id="PTHR40266:SF2">
    <property type="entry name" value="TOXIN HIGB-1"/>
    <property type="match status" value="1"/>
</dbReference>
<dbReference type="EMBL" id="JAASRM010000001">
    <property type="protein sequence ID" value="NIK88680.1"/>
    <property type="molecule type" value="Genomic_DNA"/>
</dbReference>
<organism evidence="1 2">
    <name type="scientific">Rhizomicrobium palustre</name>
    <dbReference type="NCBI Taxonomy" id="189966"/>
    <lineage>
        <taxon>Bacteria</taxon>
        <taxon>Pseudomonadati</taxon>
        <taxon>Pseudomonadota</taxon>
        <taxon>Alphaproteobacteria</taxon>
        <taxon>Micropepsales</taxon>
        <taxon>Micropepsaceae</taxon>
        <taxon>Rhizomicrobium</taxon>
    </lineage>
</organism>
<dbReference type="Pfam" id="PF05015">
    <property type="entry name" value="HigB-like_toxin"/>
    <property type="match status" value="1"/>
</dbReference>
<protein>
    <submittedName>
        <fullName evidence="1">Proteic killer suppression protein</fullName>
    </submittedName>
</protein>
<reference evidence="1 2" key="1">
    <citation type="submission" date="2020-03" db="EMBL/GenBank/DDBJ databases">
        <title>Genomic Encyclopedia of Type Strains, Phase IV (KMG-IV): sequencing the most valuable type-strain genomes for metagenomic binning, comparative biology and taxonomic classification.</title>
        <authorList>
            <person name="Goeker M."/>
        </authorList>
    </citation>
    <scope>NUCLEOTIDE SEQUENCE [LARGE SCALE GENOMIC DNA]</scope>
    <source>
        <strain evidence="1 2">DSM 19867</strain>
    </source>
</reference>
<dbReference type="PANTHER" id="PTHR40266">
    <property type="entry name" value="TOXIN HIGB-1"/>
    <property type="match status" value="1"/>
</dbReference>